<evidence type="ECO:0000256" key="8">
    <source>
        <dbReference type="ARBA" id="ARBA00023136"/>
    </source>
</evidence>
<feature type="transmembrane region" description="Helical" evidence="10">
    <location>
        <begin position="82"/>
        <end position="106"/>
    </location>
</feature>
<evidence type="ECO:0000256" key="4">
    <source>
        <dbReference type="ARBA" id="ARBA00022692"/>
    </source>
</evidence>
<name>A0ABQ3YBA5_9ACTN</name>
<dbReference type="InterPro" id="IPR018422">
    <property type="entry name" value="Cation/H_exchanger_CPA1"/>
</dbReference>
<feature type="transmembrane region" description="Helical" evidence="10">
    <location>
        <begin position="54"/>
        <end position="70"/>
    </location>
</feature>
<keyword evidence="2 10" id="KW-0813">Transport</keyword>
<organism evidence="12 13">
    <name type="scientific">Paractinoplanes deccanensis</name>
    <dbReference type="NCBI Taxonomy" id="113561"/>
    <lineage>
        <taxon>Bacteria</taxon>
        <taxon>Bacillati</taxon>
        <taxon>Actinomycetota</taxon>
        <taxon>Actinomycetes</taxon>
        <taxon>Micromonosporales</taxon>
        <taxon>Micromonosporaceae</taxon>
        <taxon>Paractinoplanes</taxon>
    </lineage>
</organism>
<feature type="transmembrane region" description="Helical" evidence="10">
    <location>
        <begin position="256"/>
        <end position="276"/>
    </location>
</feature>
<feature type="transmembrane region" description="Helical" evidence="10">
    <location>
        <begin position="112"/>
        <end position="134"/>
    </location>
</feature>
<evidence type="ECO:0000256" key="2">
    <source>
        <dbReference type="ARBA" id="ARBA00022448"/>
    </source>
</evidence>
<evidence type="ECO:0000256" key="7">
    <source>
        <dbReference type="ARBA" id="ARBA00023065"/>
    </source>
</evidence>
<keyword evidence="7 10" id="KW-0406">Ion transport</keyword>
<evidence type="ECO:0000256" key="9">
    <source>
        <dbReference type="ARBA" id="ARBA00023201"/>
    </source>
</evidence>
<evidence type="ECO:0000256" key="5">
    <source>
        <dbReference type="ARBA" id="ARBA00022989"/>
    </source>
</evidence>
<evidence type="ECO:0000259" key="11">
    <source>
        <dbReference type="Pfam" id="PF00999"/>
    </source>
</evidence>
<keyword evidence="4 10" id="KW-0812">Transmembrane</keyword>
<evidence type="ECO:0000256" key="6">
    <source>
        <dbReference type="ARBA" id="ARBA00023053"/>
    </source>
</evidence>
<accession>A0ABQ3YBA5</accession>
<comment type="caution">
    <text evidence="12">The sequence shown here is derived from an EMBL/GenBank/DDBJ whole genome shotgun (WGS) entry which is preliminary data.</text>
</comment>
<evidence type="ECO:0000256" key="3">
    <source>
        <dbReference type="ARBA" id="ARBA00022475"/>
    </source>
</evidence>
<keyword evidence="13" id="KW-1185">Reference proteome</keyword>
<dbReference type="Pfam" id="PF00999">
    <property type="entry name" value="Na_H_Exchanger"/>
    <property type="match status" value="1"/>
</dbReference>
<gene>
    <name evidence="12" type="ORF">Ade02nite_58870</name>
</gene>
<evidence type="ECO:0000313" key="12">
    <source>
        <dbReference type="EMBL" id="GID77246.1"/>
    </source>
</evidence>
<dbReference type="InterPro" id="IPR004705">
    <property type="entry name" value="Cation/H_exchanger_CPA1_bac"/>
</dbReference>
<keyword evidence="5 10" id="KW-1133">Transmembrane helix</keyword>
<keyword evidence="6 10" id="KW-0915">Sodium</keyword>
<feature type="transmembrane region" description="Helical" evidence="10">
    <location>
        <begin position="339"/>
        <end position="358"/>
    </location>
</feature>
<reference evidence="12 13" key="1">
    <citation type="submission" date="2021-01" db="EMBL/GenBank/DDBJ databases">
        <title>Whole genome shotgun sequence of Actinoplanes deccanensis NBRC 13994.</title>
        <authorList>
            <person name="Komaki H."/>
            <person name="Tamura T."/>
        </authorList>
    </citation>
    <scope>NUCLEOTIDE SEQUENCE [LARGE SCALE GENOMIC DNA]</scope>
    <source>
        <strain evidence="12 13">NBRC 13994</strain>
    </source>
</reference>
<feature type="transmembrane region" description="Helical" evidence="10">
    <location>
        <begin position="6"/>
        <end position="21"/>
    </location>
</feature>
<protein>
    <recommendedName>
        <fullName evidence="11">Cation/H+ exchanger transmembrane domain-containing protein</fullName>
    </recommendedName>
</protein>
<evidence type="ECO:0000313" key="13">
    <source>
        <dbReference type="Proteomes" id="UP000609879"/>
    </source>
</evidence>
<keyword evidence="10" id="KW-0050">Antiport</keyword>
<comment type="subcellular location">
    <subcellularLocation>
        <location evidence="1 10">Cell membrane</location>
        <topology evidence="1 10">Multi-pass membrane protein</topology>
    </subcellularLocation>
</comment>
<dbReference type="PANTHER" id="PTHR10110">
    <property type="entry name" value="SODIUM/HYDROGEN EXCHANGER"/>
    <property type="match status" value="1"/>
</dbReference>
<dbReference type="NCBIfam" id="TIGR00831">
    <property type="entry name" value="a_cpa1"/>
    <property type="match status" value="1"/>
</dbReference>
<evidence type="ECO:0000256" key="1">
    <source>
        <dbReference type="ARBA" id="ARBA00004651"/>
    </source>
</evidence>
<comment type="function">
    <text evidence="10">Na(+)/H(+) antiporter that extrudes sodium in exchange for external protons.</text>
</comment>
<dbReference type="RefSeq" id="WP_203771024.1">
    <property type="nucleotide sequence ID" value="NZ_BAAABO010000002.1"/>
</dbReference>
<dbReference type="PANTHER" id="PTHR10110:SF86">
    <property type="entry name" value="SODIUM_HYDROGEN EXCHANGER 7"/>
    <property type="match status" value="1"/>
</dbReference>
<keyword evidence="3 10" id="KW-1003">Cell membrane</keyword>
<keyword evidence="9 10" id="KW-0739">Sodium transport</keyword>
<feature type="transmembrane region" description="Helical" evidence="10">
    <location>
        <begin position="296"/>
        <end position="319"/>
    </location>
</feature>
<feature type="transmembrane region" description="Helical" evidence="10">
    <location>
        <begin position="170"/>
        <end position="193"/>
    </location>
</feature>
<feature type="transmembrane region" description="Helical" evidence="10">
    <location>
        <begin position="26"/>
        <end position="42"/>
    </location>
</feature>
<dbReference type="Gene3D" id="6.10.140.1330">
    <property type="match status" value="1"/>
</dbReference>
<keyword evidence="8 10" id="KW-0472">Membrane</keyword>
<feature type="domain" description="Cation/H+ exchanger transmembrane" evidence="11">
    <location>
        <begin position="13"/>
        <end position="393"/>
    </location>
</feature>
<dbReference type="InterPro" id="IPR006153">
    <property type="entry name" value="Cation/H_exchanger_TM"/>
</dbReference>
<comment type="similarity">
    <text evidence="10">Belongs to the monovalent cation:proton antiporter 1 (CPA1) transporter (TC 2.A.36) family.</text>
</comment>
<sequence length="491" mass="51626">MAGLDLVVALGLALLIGNLVSERLRLAAPVVLVALGVLLGLLPGLRGTRLPPEVVLLLFLPALLFWESITTSLREIRSNLRVIVLTSTLLVAATAAVVASTAHALGLAWGPAWVLGAAVAPTDATAVGALAGALPRRTITVLRAESLINDGTALVIFGLAVGSGRPGVALTGWLFLWSYGGACATGAFIGWAATRLRRRLADAEQDNIAILLIPFTAYLLAETAHTSGVVAVVVAGLMMGQAGPRLGRPRTRQQTFAFWGLATSLLNGALFVLVGIEAHAAVRDLSGVTLTRGLLAVAVTSAAVVGARFLWLFTTPYVIRALDRRPRQRLRRVSARARVVSGIAGFRGAVSLAVALSIPPGFPARTLIVFTVTGVIIVTLVAQAALFPRVVRWARLPTDRSFADELSLATRTMTEAARAALPALARDAAPGAAARVLDDLNGTTPRDAALRLALIATKRDALIGLRDAGRIDDSVLRHLEERLDREEAALR</sequence>
<evidence type="ECO:0000256" key="10">
    <source>
        <dbReference type="RuleBase" id="RU366002"/>
    </source>
</evidence>
<dbReference type="EMBL" id="BOMI01000116">
    <property type="protein sequence ID" value="GID77246.1"/>
    <property type="molecule type" value="Genomic_DNA"/>
</dbReference>
<dbReference type="Proteomes" id="UP000609879">
    <property type="component" value="Unassembled WGS sequence"/>
</dbReference>
<feature type="transmembrane region" description="Helical" evidence="10">
    <location>
        <begin position="364"/>
        <end position="387"/>
    </location>
</feature>
<feature type="transmembrane region" description="Helical" evidence="10">
    <location>
        <begin position="146"/>
        <end position="164"/>
    </location>
</feature>
<proteinExistence type="inferred from homology"/>